<gene>
    <name evidence="2" type="ORF">ACFPFX_32710</name>
</gene>
<dbReference type="EMBL" id="JBHSIZ010000041">
    <property type="protein sequence ID" value="MFC4961063.1"/>
    <property type="molecule type" value="Genomic_DNA"/>
</dbReference>
<dbReference type="RefSeq" id="WP_344378518.1">
    <property type="nucleotide sequence ID" value="NZ_BAAASQ010000022.1"/>
</dbReference>
<dbReference type="PANTHER" id="PTHR11102:SF160">
    <property type="entry name" value="ERAD-ASSOCIATED E3 UBIQUITIN-PROTEIN LIGASE COMPONENT HRD3"/>
    <property type="match status" value="1"/>
</dbReference>
<feature type="compositionally biased region" description="Gly residues" evidence="1">
    <location>
        <begin position="1"/>
        <end position="13"/>
    </location>
</feature>
<dbReference type="InterPro" id="IPR006597">
    <property type="entry name" value="Sel1-like"/>
</dbReference>
<comment type="caution">
    <text evidence="2">The sequence shown here is derived from an EMBL/GenBank/DDBJ whole genome shotgun (WGS) entry which is preliminary data.</text>
</comment>
<dbReference type="InterPro" id="IPR011990">
    <property type="entry name" value="TPR-like_helical_dom_sf"/>
</dbReference>
<proteinExistence type="predicted"/>
<sequence length="1067" mass="114537">MKRDGIGPGGGRPAGAKRLIPRPALPPGPLRVLKTLVYEAYVAAGAPTLDEMATAVAADEALTGSPSRDTINRLIGDPTVPAKQADVVALLTVLTRMSGADGTQGGQQAASLWTQIQLSERLGRPIKDLDPYDLEVHHAITMGGATGLPAYVERAHDVDLHRVVAESVGGQSRLLMLVGTSSTGKTRACFEALYQLPDDWRLWHPIDPERPQAALADLPRVGPKTVVWLNEAHHYLLHPQHGEHIAAGLRTLLSDASRAPVLVLGTIWPGPGYFEDLRVTPQPGAADPHAQARVLLADRVLLVPPAFDSSEVAGIKRSQDPRLVAAAQSAQDGKITQYLAAGFELMNIHKTAAPGSRALLDAAIDARRLGHPASLPLSFLAAAAEAYLTDTEWDLLSDNWLEQSMAQLTNAVKGARGPLHAQRRRRGATVTAAGNGQAYRLADFLEAHGRSSRRLDAVPGLFWQAAAQHCDSEAVRRLAFSAESRGLSEVACRLWAATSGYAQVARLLESLERGDEADAWYELAAEMGDAVSCKRRADQLVVAGRLDDALAWFQRAADAGDQLALLAGGNRLAAAGHLEDALKWFKKIGNEDTTKAFATAACWLADEGRLNEALEWCAHGVAAGDDTALDTAAMLKKREVLRVSTDPVASPLAYLPLTSDSEQLLAWGGLLARAGQVAEALPYFERGAAAGMGRETLREVGRLLADAGNIDESLSWLERAAQAGDPDALRTAGDQLAAVGRIDDALLWFERAAASGDVRALRSAADCLAAAWRLEEALTWFEKASNRGDSLALMQAAEWLLEADRPAEALTRFQQASTRGERHALRAAAHLLVKAGWVDEGLVWFERAATDGDVPSLRAIARLLEAAGRVDEALTWLERAFGEGDMEAPDEAISILLSANRMHDANAWVDRALASGRFLVLRQIADHLALAGRTKEALEWFNRAVSYGDAEAFQAIASQLSANGQLDDALPWLERAAAIGDIPALRVAGTLLAGADRWSEALTWLLRAAAAGIDDHDLAVRALMMLGRTADADRLRHYGWASDGTIAEPWRVELPTDANSGTLRHDL</sequence>
<evidence type="ECO:0000313" key="2">
    <source>
        <dbReference type="EMBL" id="MFC4961063.1"/>
    </source>
</evidence>
<accession>A0ABV9UXA0</accession>
<keyword evidence="3" id="KW-1185">Reference proteome</keyword>
<dbReference type="PANTHER" id="PTHR11102">
    <property type="entry name" value="SEL-1-LIKE PROTEIN"/>
    <property type="match status" value="1"/>
</dbReference>
<name>A0ABV9UXA0_9ACTN</name>
<dbReference type="Proteomes" id="UP001595834">
    <property type="component" value="Unassembled WGS sequence"/>
</dbReference>
<dbReference type="Pfam" id="PF08238">
    <property type="entry name" value="Sel1"/>
    <property type="match status" value="7"/>
</dbReference>
<dbReference type="InterPro" id="IPR050767">
    <property type="entry name" value="Sel1_AlgK"/>
</dbReference>
<reference evidence="3" key="1">
    <citation type="journal article" date="2019" name="Int. J. Syst. Evol. Microbiol.">
        <title>The Global Catalogue of Microorganisms (GCM) 10K type strain sequencing project: providing services to taxonomists for standard genome sequencing and annotation.</title>
        <authorList>
            <consortium name="The Broad Institute Genomics Platform"/>
            <consortium name="The Broad Institute Genome Sequencing Center for Infectious Disease"/>
            <person name="Wu L."/>
            <person name="Ma J."/>
        </authorList>
    </citation>
    <scope>NUCLEOTIDE SEQUENCE [LARGE SCALE GENOMIC DNA]</scope>
    <source>
        <strain evidence="3">CCM 7224</strain>
    </source>
</reference>
<dbReference type="SUPFAM" id="SSF81901">
    <property type="entry name" value="HCP-like"/>
    <property type="match status" value="3"/>
</dbReference>
<feature type="region of interest" description="Disordered" evidence="1">
    <location>
        <begin position="1"/>
        <end position="23"/>
    </location>
</feature>
<protein>
    <recommendedName>
        <fullName evidence="4">Tetratricopeptide repeat protein</fullName>
    </recommendedName>
</protein>
<evidence type="ECO:0000313" key="3">
    <source>
        <dbReference type="Proteomes" id="UP001595834"/>
    </source>
</evidence>
<evidence type="ECO:0008006" key="4">
    <source>
        <dbReference type="Google" id="ProtNLM"/>
    </source>
</evidence>
<organism evidence="2 3">
    <name type="scientific">Streptomyces mauvecolor</name>
    <dbReference type="NCBI Taxonomy" id="58345"/>
    <lineage>
        <taxon>Bacteria</taxon>
        <taxon>Bacillati</taxon>
        <taxon>Actinomycetota</taxon>
        <taxon>Actinomycetes</taxon>
        <taxon>Kitasatosporales</taxon>
        <taxon>Streptomycetaceae</taxon>
        <taxon>Streptomyces</taxon>
    </lineage>
</organism>
<dbReference type="Gene3D" id="1.25.40.10">
    <property type="entry name" value="Tetratricopeptide repeat domain"/>
    <property type="match status" value="4"/>
</dbReference>
<evidence type="ECO:0000256" key="1">
    <source>
        <dbReference type="SAM" id="MobiDB-lite"/>
    </source>
</evidence>